<dbReference type="Gene3D" id="3.30.70.1450">
    <property type="entry name" value="Regulator of K+ conductance, C-terminal domain"/>
    <property type="match status" value="2"/>
</dbReference>
<dbReference type="PANTHER" id="PTHR30445:SF8">
    <property type="entry name" value="K(+)_H(+) ANTIPORTER SUBUNIT KHTT"/>
    <property type="match status" value="1"/>
</dbReference>
<dbReference type="InParanoid" id="A0A1Q6DU29"/>
<dbReference type="SUPFAM" id="SSF116726">
    <property type="entry name" value="TrkA C-terminal domain-like"/>
    <property type="match status" value="2"/>
</dbReference>
<evidence type="ECO:0000313" key="3">
    <source>
        <dbReference type="EMBL" id="OKY77874.1"/>
    </source>
</evidence>
<keyword evidence="4" id="KW-1185">Reference proteome</keyword>
<name>A0A1Q6DU29_METT1</name>
<feature type="domain" description="RCK C-terminal" evidence="2">
    <location>
        <begin position="289"/>
        <end position="375"/>
    </location>
</feature>
<reference evidence="3" key="1">
    <citation type="submission" date="2016-12" db="EMBL/GenBank/DDBJ databases">
        <title>Discovery of methanogenic haloarchaea.</title>
        <authorList>
            <person name="Sorokin D.Y."/>
            <person name="Makarova K.S."/>
            <person name="Abbas B."/>
            <person name="Ferrer M."/>
            <person name="Golyshin P.N."/>
        </authorList>
    </citation>
    <scope>NUCLEOTIDE SEQUENCE [LARGE SCALE GENOMIC DNA]</scope>
    <source>
        <strain evidence="3">HMET1</strain>
    </source>
</reference>
<dbReference type="Pfam" id="PF01895">
    <property type="entry name" value="PhoU"/>
    <property type="match status" value="2"/>
</dbReference>
<accession>A0A1Q6DU29</accession>
<dbReference type="InterPro" id="IPR006037">
    <property type="entry name" value="RCK_C"/>
</dbReference>
<sequence>MKDVSELILDLSYSAVIYNNKKIAKEALRLEERMDELIYQIRISSIMGARNIEDAKKLSSVLQIAEASEKISNAAGDIAKLALENKNLPEDFIGNVSEANEIIIKSKVKKGSKGTNKTLGELKLESKTGLRVIAIRKNEKWIYNPVKTDVLDEDDTVIARGGKEGLPRFYEILTGKEKQPDIVQSSGVDSRPADIAVEMKDVSELATGLAYSAILFYTEDIAEEVQELEEKMDTKDSELEIWVLKAAKNYDESELGKLRSLLRIGRSSEIISDAAGEMADIVLRGLELHPIFALAVRESEEIITKVMAEKGSEVINKKLGEIPLKTKTGMHAMAIKRGDNWIYNPSAETILKENDFVIARGTREGEERLKELLSS</sequence>
<dbReference type="SUPFAM" id="SSF109755">
    <property type="entry name" value="PhoU-like"/>
    <property type="match status" value="2"/>
</dbReference>
<proteinExistence type="predicted"/>
<keyword evidence="1" id="KW-0175">Coiled coil</keyword>
<dbReference type="InterPro" id="IPR050144">
    <property type="entry name" value="AAE_transporter"/>
</dbReference>
<dbReference type="GO" id="GO:0006813">
    <property type="term" value="P:potassium ion transport"/>
    <property type="evidence" value="ECO:0007669"/>
    <property type="project" value="InterPro"/>
</dbReference>
<dbReference type="Pfam" id="PF02080">
    <property type="entry name" value="TrkA_C"/>
    <property type="match status" value="2"/>
</dbReference>
<dbReference type="STRING" id="1903181.BTN85_0350"/>
<feature type="domain" description="RCK C-terminal" evidence="2">
    <location>
        <begin position="91"/>
        <end position="175"/>
    </location>
</feature>
<protein>
    <submittedName>
        <fullName evidence="3">PhoU-like domain fused to TrkA-C domain</fullName>
    </submittedName>
</protein>
<dbReference type="InterPro" id="IPR036721">
    <property type="entry name" value="RCK_C_sf"/>
</dbReference>
<dbReference type="PROSITE" id="PS51202">
    <property type="entry name" value="RCK_C"/>
    <property type="match status" value="2"/>
</dbReference>
<organism evidence="3 4">
    <name type="scientific">Methanohalarchaeum thermophilum</name>
    <dbReference type="NCBI Taxonomy" id="1903181"/>
    <lineage>
        <taxon>Archaea</taxon>
        <taxon>Methanobacteriati</taxon>
        <taxon>Methanobacteriota</taxon>
        <taxon>Methanonatronarchaeia</taxon>
        <taxon>Methanonatronarchaeales</taxon>
        <taxon>Methanonatronarchaeaceae</taxon>
        <taxon>Candidatus Methanohalarchaeum</taxon>
    </lineage>
</organism>
<dbReference type="Gene3D" id="1.20.58.220">
    <property type="entry name" value="Phosphate transport system protein phou homolog 2, domain 2"/>
    <property type="match status" value="2"/>
</dbReference>
<comment type="caution">
    <text evidence="3">The sequence shown here is derived from an EMBL/GenBank/DDBJ whole genome shotgun (WGS) entry which is preliminary data.</text>
</comment>
<dbReference type="EMBL" id="MSDW01000001">
    <property type="protein sequence ID" value="OKY77874.1"/>
    <property type="molecule type" value="Genomic_DNA"/>
</dbReference>
<feature type="coiled-coil region" evidence="1">
    <location>
        <begin position="218"/>
        <end position="245"/>
    </location>
</feature>
<gene>
    <name evidence="3" type="ORF">BTN85_0350</name>
</gene>
<dbReference type="AlphaFoldDB" id="A0A1Q6DU29"/>
<evidence type="ECO:0000259" key="2">
    <source>
        <dbReference type="PROSITE" id="PS51202"/>
    </source>
</evidence>
<dbReference type="InterPro" id="IPR026022">
    <property type="entry name" value="PhoU_dom"/>
</dbReference>
<dbReference type="GO" id="GO:0008324">
    <property type="term" value="F:monoatomic cation transmembrane transporter activity"/>
    <property type="evidence" value="ECO:0007669"/>
    <property type="project" value="InterPro"/>
</dbReference>
<dbReference type="InterPro" id="IPR038078">
    <property type="entry name" value="PhoU-like_sf"/>
</dbReference>
<evidence type="ECO:0000313" key="4">
    <source>
        <dbReference type="Proteomes" id="UP000185744"/>
    </source>
</evidence>
<evidence type="ECO:0000256" key="1">
    <source>
        <dbReference type="SAM" id="Coils"/>
    </source>
</evidence>
<dbReference type="Proteomes" id="UP000185744">
    <property type="component" value="Unassembled WGS sequence"/>
</dbReference>
<dbReference type="PANTHER" id="PTHR30445">
    <property type="entry name" value="K(+)_H(+) ANTIPORTER SUBUNIT KHTT"/>
    <property type="match status" value="1"/>
</dbReference>